<dbReference type="EMBL" id="MG720308">
    <property type="protein sequence ID" value="AUR81028.1"/>
    <property type="molecule type" value="Genomic_DNA"/>
</dbReference>
<dbReference type="Proteomes" id="UP000240536">
    <property type="component" value="Segment"/>
</dbReference>
<dbReference type="OrthoDB" id="16683at10239"/>
<protein>
    <submittedName>
        <fullName evidence="1">Uncharacterized protein</fullName>
    </submittedName>
</protein>
<reference evidence="2" key="1">
    <citation type="submission" date="2017-12" db="EMBL/GenBank/DDBJ databases">
        <title>Phage resistance in Vibrio sp. unravels a complex metabolic adaptation strategy.</title>
        <authorList>
            <person name="Skliros D."/>
            <person name="Kalatzis P.G."/>
            <person name="Katharios P."/>
            <person name="Flemetakis E."/>
        </authorList>
    </citation>
    <scope>NUCLEOTIDE SEQUENCE [LARGE SCALE GENOMIC DNA]</scope>
</reference>
<evidence type="ECO:0000313" key="1">
    <source>
        <dbReference type="EMBL" id="AUR81028.1"/>
    </source>
</evidence>
<accession>A0A2I7QI27</accession>
<organism evidence="1 2">
    <name type="scientific">Vibrio phage Aphrodite1</name>
    <dbReference type="NCBI Taxonomy" id="2070057"/>
    <lineage>
        <taxon>Viruses</taxon>
        <taxon>Duplodnaviria</taxon>
        <taxon>Heunggongvirae</taxon>
        <taxon>Uroviricota</taxon>
        <taxon>Caudoviricetes</taxon>
        <taxon>Chimalliviridae</taxon>
        <taxon>Gorgonvirinae</taxon>
        <taxon>Aphroditevirus</taxon>
        <taxon>Aphroditevirus aphrodite1</taxon>
    </lineage>
</organism>
<proteinExistence type="predicted"/>
<gene>
    <name evidence="1" type="ORF">Aphrodite1_0009</name>
</gene>
<keyword evidence="2" id="KW-1185">Reference proteome</keyword>
<name>A0A2I7QI27_9CAUD</name>
<evidence type="ECO:0000313" key="2">
    <source>
        <dbReference type="Proteomes" id="UP000240536"/>
    </source>
</evidence>
<sequence length="205" mass="23552">MLIKKIDNVLDLPKINEGYRRGMITNQQLDDLVLPVITVVSGPEQLFFHLDKEVCSNPQESLKQLVSINRDFRSAEVYGEFTPEVVCFLRENNYHVNLIPCPLFSKIKNLNIYRVDDIEELDFQDHVRIGTVLMHEGKLIYQQSEEDLNSVDAVLVSLDPISTVSHLLEIVDLISNRVKKANVYIQCSNGLSKLMTEKGMKHYVY</sequence>